<feature type="domain" description="MaoC-like" evidence="2">
    <location>
        <begin position="6"/>
        <end position="90"/>
    </location>
</feature>
<comment type="similarity">
    <text evidence="1">Belongs to the enoyl-CoA hydratase/isomerase family.</text>
</comment>
<proteinExistence type="inferred from homology"/>
<dbReference type="PANTHER" id="PTHR43841:SF3">
    <property type="entry name" value="(3R)-HYDROXYACYL-ACP DEHYDRATASE SUBUNIT HADB"/>
    <property type="match status" value="1"/>
</dbReference>
<evidence type="ECO:0000259" key="2">
    <source>
        <dbReference type="Pfam" id="PF01575"/>
    </source>
</evidence>
<dbReference type="InterPro" id="IPR002539">
    <property type="entry name" value="MaoC-like_dom"/>
</dbReference>
<reference evidence="3 4" key="1">
    <citation type="submission" date="2024-04" db="EMBL/GenBank/DDBJ databases">
        <title>Isolation of an actinomycete strain from pig manure.</title>
        <authorList>
            <person name="Gong T."/>
            <person name="Yu Z."/>
            <person name="An M."/>
            <person name="Wei C."/>
            <person name="Yang W."/>
            <person name="Liu L."/>
        </authorList>
    </citation>
    <scope>NUCLEOTIDE SEQUENCE [LARGE SCALE GENOMIC DNA]</scope>
    <source>
        <strain evidence="3 4">ZF39</strain>
    </source>
</reference>
<protein>
    <submittedName>
        <fullName evidence="3">MaoC/PaaZ C-terminal domain-containing protein</fullName>
    </submittedName>
</protein>
<name>A0ABZ3FW09_9ACTN</name>
<keyword evidence="4" id="KW-1185">Reference proteome</keyword>
<accession>A0ABZ3FW09</accession>
<dbReference type="PANTHER" id="PTHR43841">
    <property type="entry name" value="3-HYDROXYACYL-THIOESTER DEHYDRATASE HTDX-RELATED"/>
    <property type="match status" value="1"/>
</dbReference>
<gene>
    <name evidence="3" type="ORF">AADG42_16685</name>
</gene>
<sequence length="128" mass="13439">MSEQTLETSFTRQQLVRYAGASGDFNQIHFSDHFATALGLDGVLAHGMLTMGVAMRAATDFAGDPARVTDCSFRFSKPVPVPDDADGTALTVVATVTDDGEGPYQLALIATIDNGETVVGKGKATVSR</sequence>
<dbReference type="SUPFAM" id="SSF54637">
    <property type="entry name" value="Thioesterase/thiol ester dehydrase-isomerase"/>
    <property type="match status" value="1"/>
</dbReference>
<dbReference type="Pfam" id="PF01575">
    <property type="entry name" value="MaoC_dehydratas"/>
    <property type="match status" value="1"/>
</dbReference>
<evidence type="ECO:0000256" key="1">
    <source>
        <dbReference type="ARBA" id="ARBA00005254"/>
    </source>
</evidence>
<dbReference type="InterPro" id="IPR029069">
    <property type="entry name" value="HotDog_dom_sf"/>
</dbReference>
<dbReference type="Proteomes" id="UP001442841">
    <property type="component" value="Chromosome"/>
</dbReference>
<dbReference type="InterPro" id="IPR003965">
    <property type="entry name" value="Fatty_acid_synthase"/>
</dbReference>
<dbReference type="EMBL" id="CP154795">
    <property type="protein sequence ID" value="XAN08875.1"/>
    <property type="molecule type" value="Genomic_DNA"/>
</dbReference>
<dbReference type="RefSeq" id="WP_425310306.1">
    <property type="nucleotide sequence ID" value="NZ_CP154795.1"/>
</dbReference>
<organism evidence="3 4">
    <name type="scientific">Ammonicoccus fulvus</name>
    <dbReference type="NCBI Taxonomy" id="3138240"/>
    <lineage>
        <taxon>Bacteria</taxon>
        <taxon>Bacillati</taxon>
        <taxon>Actinomycetota</taxon>
        <taxon>Actinomycetes</taxon>
        <taxon>Propionibacteriales</taxon>
        <taxon>Propionibacteriaceae</taxon>
        <taxon>Ammonicoccus</taxon>
    </lineage>
</organism>
<evidence type="ECO:0000313" key="4">
    <source>
        <dbReference type="Proteomes" id="UP001442841"/>
    </source>
</evidence>
<evidence type="ECO:0000313" key="3">
    <source>
        <dbReference type="EMBL" id="XAN08875.1"/>
    </source>
</evidence>
<dbReference type="Gene3D" id="3.10.129.10">
    <property type="entry name" value="Hotdog Thioesterase"/>
    <property type="match status" value="1"/>
</dbReference>
<dbReference type="PRINTS" id="PR01483">
    <property type="entry name" value="FASYNTHASE"/>
</dbReference>